<evidence type="ECO:0000256" key="8">
    <source>
        <dbReference type="ARBA" id="ARBA00022896"/>
    </source>
</evidence>
<evidence type="ECO:0000256" key="6">
    <source>
        <dbReference type="ARBA" id="ARBA00022723"/>
    </source>
</evidence>
<dbReference type="InterPro" id="IPR044862">
    <property type="entry name" value="Pro_4_hyd_alph_FE2OG_OXY"/>
</dbReference>
<feature type="domain" description="Fe2OG dioxygenase" evidence="14">
    <location>
        <begin position="411"/>
        <end position="525"/>
    </location>
</feature>
<protein>
    <recommendedName>
        <fullName evidence="5">procollagen-proline 4-dioxygenase</fullName>
        <ecNumber evidence="5">1.14.11.2</ecNumber>
    </recommendedName>
</protein>
<keyword evidence="10" id="KW-0560">Oxidoreductase</keyword>
<keyword evidence="9" id="KW-0223">Dioxygenase</keyword>
<proteinExistence type="inferred from homology"/>
<evidence type="ECO:0000256" key="1">
    <source>
        <dbReference type="ARBA" id="ARBA00001961"/>
    </source>
</evidence>
<evidence type="ECO:0000256" key="13">
    <source>
        <dbReference type="SAM" id="SignalP"/>
    </source>
</evidence>
<keyword evidence="12" id="KW-0325">Glycoprotein</keyword>
<dbReference type="EMBL" id="OUUW01000005">
    <property type="protein sequence ID" value="SPP80888.1"/>
    <property type="molecule type" value="Genomic_DNA"/>
</dbReference>
<dbReference type="PANTHER" id="PTHR10869">
    <property type="entry name" value="PROLYL 4-HYDROXYLASE ALPHA SUBUNIT"/>
    <property type="match status" value="1"/>
</dbReference>
<comment type="cofactor">
    <cofactor evidence="1">
        <name>L-ascorbate</name>
        <dbReference type="ChEBI" id="CHEBI:38290"/>
    </cofactor>
</comment>
<evidence type="ECO:0000256" key="12">
    <source>
        <dbReference type="ARBA" id="ARBA00023180"/>
    </source>
</evidence>
<keyword evidence="6" id="KW-0479">Metal-binding</keyword>
<evidence type="ECO:0000313" key="16">
    <source>
        <dbReference type="Proteomes" id="UP000268350"/>
    </source>
</evidence>
<evidence type="ECO:0000256" key="3">
    <source>
        <dbReference type="ARBA" id="ARBA00004319"/>
    </source>
</evidence>
<evidence type="ECO:0000256" key="10">
    <source>
        <dbReference type="ARBA" id="ARBA00023002"/>
    </source>
</evidence>
<gene>
    <name evidence="15" type="ORF">DGUA_6G005847</name>
</gene>
<keyword evidence="13" id="KW-0732">Signal</keyword>
<reference evidence="16" key="1">
    <citation type="submission" date="2018-01" db="EMBL/GenBank/DDBJ databases">
        <authorList>
            <person name="Alioto T."/>
            <person name="Alioto T."/>
        </authorList>
    </citation>
    <scope>NUCLEOTIDE SEQUENCE [LARGE SCALE GENOMIC DNA]</scope>
</reference>
<keyword evidence="16" id="KW-1185">Reference proteome</keyword>
<dbReference type="InterPro" id="IPR045054">
    <property type="entry name" value="P4HA-like"/>
</dbReference>
<dbReference type="Gene3D" id="2.60.120.620">
    <property type="entry name" value="q2cbj1_9rhob like domain"/>
    <property type="match status" value="1"/>
</dbReference>
<evidence type="ECO:0000259" key="14">
    <source>
        <dbReference type="PROSITE" id="PS51471"/>
    </source>
</evidence>
<dbReference type="EC" id="1.14.11.2" evidence="5"/>
<dbReference type="Pfam" id="PF08336">
    <property type="entry name" value="P4Ha_N"/>
    <property type="match status" value="1"/>
</dbReference>
<evidence type="ECO:0000256" key="11">
    <source>
        <dbReference type="ARBA" id="ARBA00023004"/>
    </source>
</evidence>
<dbReference type="GO" id="GO:0005506">
    <property type="term" value="F:iron ion binding"/>
    <property type="evidence" value="ECO:0007669"/>
    <property type="project" value="InterPro"/>
</dbReference>
<dbReference type="Gene3D" id="1.25.40.10">
    <property type="entry name" value="Tetratricopeptide repeat domain"/>
    <property type="match status" value="1"/>
</dbReference>
<dbReference type="GO" id="GO:0004656">
    <property type="term" value="F:procollagen-proline 4-dioxygenase activity"/>
    <property type="evidence" value="ECO:0007669"/>
    <property type="project" value="UniProtKB-EC"/>
</dbReference>
<evidence type="ECO:0000256" key="5">
    <source>
        <dbReference type="ARBA" id="ARBA00012269"/>
    </source>
</evidence>
<comment type="function">
    <text evidence="2">Catalyzes the post-translational formation of 4-hydroxyproline in -Xaa-Pro-Gly- sequences in collagens and other proteins.</text>
</comment>
<evidence type="ECO:0000256" key="9">
    <source>
        <dbReference type="ARBA" id="ARBA00022964"/>
    </source>
</evidence>
<evidence type="ECO:0000256" key="4">
    <source>
        <dbReference type="ARBA" id="ARBA00006511"/>
    </source>
</evidence>
<keyword evidence="11" id="KW-0408">Iron</keyword>
<feature type="signal peptide" evidence="13">
    <location>
        <begin position="1"/>
        <end position="31"/>
    </location>
</feature>
<keyword evidence="8" id="KW-0847">Vitamin C</keyword>
<comment type="similarity">
    <text evidence="4">Belongs to the P4HA family.</text>
</comment>
<dbReference type="InterPro" id="IPR005123">
    <property type="entry name" value="Oxoglu/Fe-dep_dioxygenase_dom"/>
</dbReference>
<dbReference type="Gene3D" id="6.10.140.1460">
    <property type="match status" value="1"/>
</dbReference>
<accession>A0A3B0KBD7</accession>
<organism evidence="15 16">
    <name type="scientific">Drosophila guanche</name>
    <name type="common">Fruit fly</name>
    <dbReference type="NCBI Taxonomy" id="7266"/>
    <lineage>
        <taxon>Eukaryota</taxon>
        <taxon>Metazoa</taxon>
        <taxon>Ecdysozoa</taxon>
        <taxon>Arthropoda</taxon>
        <taxon>Hexapoda</taxon>
        <taxon>Insecta</taxon>
        <taxon>Pterygota</taxon>
        <taxon>Neoptera</taxon>
        <taxon>Endopterygota</taxon>
        <taxon>Diptera</taxon>
        <taxon>Brachycera</taxon>
        <taxon>Muscomorpha</taxon>
        <taxon>Ephydroidea</taxon>
        <taxon>Drosophilidae</taxon>
        <taxon>Drosophila</taxon>
        <taxon>Sophophora</taxon>
    </lineage>
</organism>
<dbReference type="Proteomes" id="UP000268350">
    <property type="component" value="Unassembled WGS sequence"/>
</dbReference>
<evidence type="ECO:0000256" key="7">
    <source>
        <dbReference type="ARBA" id="ARBA00022824"/>
    </source>
</evidence>
<feature type="chain" id="PRO_5017389984" description="procollagen-proline 4-dioxygenase" evidence="13">
    <location>
        <begin position="32"/>
        <end position="538"/>
    </location>
</feature>
<comment type="subcellular location">
    <subcellularLocation>
        <location evidence="3">Endoplasmic reticulum lumen</location>
    </subcellularLocation>
</comment>
<dbReference type="SMART" id="SM00702">
    <property type="entry name" value="P4Hc"/>
    <property type="match status" value="1"/>
</dbReference>
<dbReference type="PANTHER" id="PTHR10869:SF244">
    <property type="entry name" value="PROLYL 4-HYDROXYLASE SUBUNIT ALPHA-2"/>
    <property type="match status" value="1"/>
</dbReference>
<dbReference type="PROSITE" id="PS51471">
    <property type="entry name" value="FE2OG_OXY"/>
    <property type="match status" value="1"/>
</dbReference>
<dbReference type="OMA" id="EFMISMA"/>
<dbReference type="OrthoDB" id="420380at2759"/>
<evidence type="ECO:0000256" key="2">
    <source>
        <dbReference type="ARBA" id="ARBA00002035"/>
    </source>
</evidence>
<dbReference type="AlphaFoldDB" id="A0A3B0KBD7"/>
<dbReference type="InterPro" id="IPR013547">
    <property type="entry name" value="P4H_N"/>
</dbReference>
<sequence length="538" mass="63098">MQNPRAWAEQYLNQVKMILCLILLILASAAAQSQPKRNFHPLRDFLTSKEDRMELLLLDRKLISNLMEYIEELQNKIKVLQRFAEMIRTPLEEAKGREEEYLSNPLHIFRLIRHMHEDWRHVEKFMRRRVGKNQINFIKEKARGFPSKEDADDATEAIYRIILTYDVPPKDLVQGLIDGVQYNGSISAIDCFSIGNLLFQYGEYSAAVAWLSYSFDLVEPEYNTVYEVLKFNSSEVLSLLARCFVQLDREEDARTTLMALPNLAKRSEDLLGLYKRKRHVKVSRDLQPALYEEFNQMCRSSHQNKPSRLHCRYNATTTPFLRLAPLQMEELSLDPYIVVYHNVLSEEEIAKVERDAEPLLEPSEVYDGKSFTSSKKRTALGAWIPEEHYHWPVLNRINIRIHDMTGLKLNRKLPMQMIKYGFGGHYDIHDDYFNDSFPTIKYYGDSMATVLFYLNDARHGGSTVFTSPQLKVPSERGKVLFWYNMRGETHDLDEQTLHGACPVIYGTKTILSRWIHEFDQMFIQPTYRRGNRKFFLHE</sequence>
<dbReference type="GO" id="GO:0031418">
    <property type="term" value="F:L-ascorbic acid binding"/>
    <property type="evidence" value="ECO:0007669"/>
    <property type="project" value="UniProtKB-KW"/>
</dbReference>
<dbReference type="InterPro" id="IPR011990">
    <property type="entry name" value="TPR-like_helical_dom_sf"/>
</dbReference>
<evidence type="ECO:0000313" key="15">
    <source>
        <dbReference type="EMBL" id="SPP80888.1"/>
    </source>
</evidence>
<dbReference type="Pfam" id="PF13640">
    <property type="entry name" value="2OG-FeII_Oxy_3"/>
    <property type="match status" value="1"/>
</dbReference>
<name>A0A3B0KBD7_DROGU</name>
<keyword evidence="7" id="KW-0256">Endoplasmic reticulum</keyword>
<dbReference type="GO" id="GO:0005788">
    <property type="term" value="C:endoplasmic reticulum lumen"/>
    <property type="evidence" value="ECO:0007669"/>
    <property type="project" value="UniProtKB-SubCell"/>
</dbReference>
<dbReference type="InterPro" id="IPR006620">
    <property type="entry name" value="Pro_4_hyd_alph"/>
</dbReference>